<feature type="domain" description="Glycoside hydrolase family 57 N-terminal" evidence="4">
    <location>
        <begin position="5"/>
        <end position="422"/>
    </location>
</feature>
<dbReference type="Gene3D" id="3.20.110.10">
    <property type="entry name" value="Glycoside hydrolase 38, N terminal domain"/>
    <property type="match status" value="1"/>
</dbReference>
<dbReference type="PANTHER" id="PTHR36306">
    <property type="entry name" value="ALPHA-AMYLASE-RELATED-RELATED"/>
    <property type="match status" value="1"/>
</dbReference>
<evidence type="ECO:0000259" key="4">
    <source>
        <dbReference type="Pfam" id="PF03065"/>
    </source>
</evidence>
<evidence type="ECO:0000256" key="3">
    <source>
        <dbReference type="RuleBase" id="RU361196"/>
    </source>
</evidence>
<keyword evidence="2 3" id="KW-0119">Carbohydrate metabolism</keyword>
<proteinExistence type="inferred from homology"/>
<dbReference type="InterPro" id="IPR052046">
    <property type="entry name" value="GH57_Enzymes"/>
</dbReference>
<dbReference type="InterPro" id="IPR011330">
    <property type="entry name" value="Glyco_hydro/deAcase_b/a-brl"/>
</dbReference>
<reference evidence="5" key="1">
    <citation type="journal article" date="2020" name="mSystems">
        <title>Genome- and Community-Level Interaction Insights into Carbon Utilization and Element Cycling Functions of Hydrothermarchaeota in Hydrothermal Sediment.</title>
        <authorList>
            <person name="Zhou Z."/>
            <person name="Liu Y."/>
            <person name="Xu W."/>
            <person name="Pan J."/>
            <person name="Luo Z.H."/>
            <person name="Li M."/>
        </authorList>
    </citation>
    <scope>NUCLEOTIDE SEQUENCE [LARGE SCALE GENOMIC DNA]</scope>
    <source>
        <strain evidence="5">SpSt-876</strain>
    </source>
</reference>
<name>A0A7C6EDS1_UNCW3</name>
<dbReference type="AlphaFoldDB" id="A0A7C6EDS1"/>
<comment type="similarity">
    <text evidence="1 3">Belongs to the glycosyl hydrolase 57 family.</text>
</comment>
<accession>A0A7C6EDS1</accession>
<dbReference type="EMBL" id="DTLI01000175">
    <property type="protein sequence ID" value="HHS52680.1"/>
    <property type="molecule type" value="Genomic_DNA"/>
</dbReference>
<gene>
    <name evidence="5" type="ORF">ENW73_07445</name>
</gene>
<dbReference type="SUPFAM" id="SSF88713">
    <property type="entry name" value="Glycoside hydrolase/deacetylase"/>
    <property type="match status" value="1"/>
</dbReference>
<protein>
    <recommendedName>
        <fullName evidence="4">Glycoside hydrolase family 57 N-terminal domain-containing protein</fullName>
    </recommendedName>
</protein>
<evidence type="ECO:0000256" key="1">
    <source>
        <dbReference type="ARBA" id="ARBA00006821"/>
    </source>
</evidence>
<dbReference type="GO" id="GO:0005975">
    <property type="term" value="P:carbohydrate metabolic process"/>
    <property type="evidence" value="ECO:0007669"/>
    <property type="project" value="InterPro"/>
</dbReference>
<dbReference type="GO" id="GO:0003824">
    <property type="term" value="F:catalytic activity"/>
    <property type="evidence" value="ECO:0007669"/>
    <property type="project" value="InterPro"/>
</dbReference>
<dbReference type="CDD" id="cd10796">
    <property type="entry name" value="GH57N_APU"/>
    <property type="match status" value="1"/>
</dbReference>
<evidence type="ECO:0000256" key="2">
    <source>
        <dbReference type="ARBA" id="ARBA00023277"/>
    </source>
</evidence>
<organism evidence="5">
    <name type="scientific">candidate division WOR-3 bacterium</name>
    <dbReference type="NCBI Taxonomy" id="2052148"/>
    <lineage>
        <taxon>Bacteria</taxon>
        <taxon>Bacteria division WOR-3</taxon>
    </lineage>
</organism>
<evidence type="ECO:0000313" key="5">
    <source>
        <dbReference type="EMBL" id="HHS52680.1"/>
    </source>
</evidence>
<dbReference type="InterPro" id="IPR027291">
    <property type="entry name" value="Glyco_hydro_38_N_sf"/>
</dbReference>
<dbReference type="PANTHER" id="PTHR36306:SF1">
    <property type="entry name" value="ALPHA-AMYLASE-RELATED"/>
    <property type="match status" value="1"/>
</dbReference>
<dbReference type="Pfam" id="PF03065">
    <property type="entry name" value="Glyco_hydro_57"/>
    <property type="match status" value="1"/>
</dbReference>
<sequence length="700" mass="81642">MLDLAIVWHLHQPPYQDPQTGEIVLPWVRLHAAKDYLDMVLLLDEFPNLKLNFNLTPCLIEQIIEYSPKTDRFAQLTRKHASELTDEEKITILQYFFSVPIATMIKPYPRYFELLEKRGINFDPTNSTVLSKFLPEDFCDLQVLANLVWIDPLFRNQPPISELFAKRRKYTEADKQTVLKFMQEILNQVLIQYRKAFQAGQVELLTSPFYHPILPLLCDAQSASLANPKGRPPDWDFRFPEDAQAQLEKGMAFFERNFGHRPQGVWLPESAISQEAINVLASAGVKWTIGDEKVLAKSLGITWHRDNDGILLNGKLLYTPYLINFDHRSIILLFRDAYLSDLIGFEYGTWDSIVAAEDFYQRIKRINTQLPKEENYLLVIALDGENPWENYKNDGLDFLRHFYSLLNSSADIKTVKISDYLATQKDLPELKVLVPGSWVNGNFDIWAGSEADAQAWKLLAKTRKDLVDYEKKLGKRIDEAWEEIYQAEASDWFWWFGEEYYSAFSPIFDWLFRSHLLQVYRIIGKVNPGELDKPIQKIIRNFALPPKNYIKPIIDGKETNFYEWQDAGYFDLTSPLGAMDKGFNRTIEKLWYGFDETNLYLRIDVKNKTRQLKIEFLNLPGAIFISEKEAYYTYEDKKFDLRVAYEQFYELQIPKTLFNPLTSSIQLVVKSLKNEAELACSSVLTIEIPDERTKARFWQA</sequence>
<comment type="caution">
    <text evidence="5">The sequence shown here is derived from an EMBL/GenBank/DDBJ whole genome shotgun (WGS) entry which is preliminary data.</text>
</comment>
<dbReference type="InterPro" id="IPR004300">
    <property type="entry name" value="Glyco_hydro_57_N"/>
</dbReference>